<feature type="compositionally biased region" description="Low complexity" evidence="1">
    <location>
        <begin position="545"/>
        <end position="560"/>
    </location>
</feature>
<feature type="compositionally biased region" description="Polar residues" evidence="1">
    <location>
        <begin position="886"/>
        <end position="902"/>
    </location>
</feature>
<reference evidence="3" key="1">
    <citation type="submission" date="2022-01" db="EMBL/GenBank/DDBJ databases">
        <title>Genome Sequence Resource for Two Populations of Ditylenchus destructor, the Migratory Endoparasitic Phytonematode.</title>
        <authorList>
            <person name="Zhang H."/>
            <person name="Lin R."/>
            <person name="Xie B."/>
        </authorList>
    </citation>
    <scope>NUCLEOTIDE SEQUENCE</scope>
    <source>
        <strain evidence="3">BazhouSP</strain>
    </source>
</reference>
<organism evidence="3 4">
    <name type="scientific">Ditylenchus destructor</name>
    <dbReference type="NCBI Taxonomy" id="166010"/>
    <lineage>
        <taxon>Eukaryota</taxon>
        <taxon>Metazoa</taxon>
        <taxon>Ecdysozoa</taxon>
        <taxon>Nematoda</taxon>
        <taxon>Chromadorea</taxon>
        <taxon>Rhabditida</taxon>
        <taxon>Tylenchina</taxon>
        <taxon>Tylenchomorpha</taxon>
        <taxon>Sphaerularioidea</taxon>
        <taxon>Anguinidae</taxon>
        <taxon>Anguininae</taxon>
        <taxon>Ditylenchus</taxon>
    </lineage>
</organism>
<gene>
    <name evidence="3" type="ORF">DdX_12280</name>
</gene>
<dbReference type="Proteomes" id="UP001201812">
    <property type="component" value="Unassembled WGS sequence"/>
</dbReference>
<feature type="compositionally biased region" description="Polar residues" evidence="1">
    <location>
        <begin position="1340"/>
        <end position="1353"/>
    </location>
</feature>
<feature type="region of interest" description="Disordered" evidence="1">
    <location>
        <begin position="301"/>
        <end position="466"/>
    </location>
</feature>
<feature type="compositionally biased region" description="Low complexity" evidence="1">
    <location>
        <begin position="611"/>
        <end position="629"/>
    </location>
</feature>
<feature type="compositionally biased region" description="Basic and acidic residues" evidence="1">
    <location>
        <begin position="12"/>
        <end position="28"/>
    </location>
</feature>
<feature type="compositionally biased region" description="Polar residues" evidence="1">
    <location>
        <begin position="385"/>
        <end position="394"/>
    </location>
</feature>
<keyword evidence="2" id="KW-0812">Transmembrane</keyword>
<evidence type="ECO:0000313" key="3">
    <source>
        <dbReference type="EMBL" id="KAI1707725.1"/>
    </source>
</evidence>
<accession>A0AAD4QXH3</accession>
<feature type="compositionally biased region" description="Low complexity" evidence="1">
    <location>
        <begin position="587"/>
        <end position="602"/>
    </location>
</feature>
<evidence type="ECO:0000256" key="2">
    <source>
        <dbReference type="SAM" id="Phobius"/>
    </source>
</evidence>
<name>A0AAD4QXH3_9BILA</name>
<feature type="compositionally biased region" description="Pro residues" evidence="1">
    <location>
        <begin position="410"/>
        <end position="419"/>
    </location>
</feature>
<feature type="compositionally biased region" description="Low complexity" evidence="1">
    <location>
        <begin position="756"/>
        <end position="765"/>
    </location>
</feature>
<feature type="region of interest" description="Disordered" evidence="1">
    <location>
        <begin position="573"/>
        <end position="911"/>
    </location>
</feature>
<keyword evidence="4" id="KW-1185">Reference proteome</keyword>
<proteinExistence type="predicted"/>
<feature type="compositionally biased region" description="Pro residues" evidence="1">
    <location>
        <begin position="850"/>
        <end position="863"/>
    </location>
</feature>
<feature type="compositionally biased region" description="Polar residues" evidence="1">
    <location>
        <begin position="826"/>
        <end position="842"/>
    </location>
</feature>
<evidence type="ECO:0000313" key="4">
    <source>
        <dbReference type="Proteomes" id="UP001201812"/>
    </source>
</evidence>
<keyword evidence="3" id="KW-0034">Amyloid</keyword>
<evidence type="ECO:0000256" key="1">
    <source>
        <dbReference type="SAM" id="MobiDB-lite"/>
    </source>
</evidence>
<feature type="region of interest" description="Disordered" evidence="1">
    <location>
        <begin position="143"/>
        <end position="164"/>
    </location>
</feature>
<feature type="compositionally biased region" description="Low complexity" evidence="1">
    <location>
        <begin position="450"/>
        <end position="464"/>
    </location>
</feature>
<feature type="compositionally biased region" description="Acidic residues" evidence="1">
    <location>
        <begin position="1414"/>
        <end position="1424"/>
    </location>
</feature>
<keyword evidence="3" id="KW-0640">Prion</keyword>
<sequence length="1472" mass="160802">MKVFTVGLDQKPPLKDGASGDKVPEKDGGSPPPGYNTATKVAHIPLPMGPEIPQPPIIVRKSRGYKGILMVMLAVFLMALFALTLSEIAYNRQRDENFFRLRWAELKHRLGYDGNSFDYYHRANAAINPDRLYSLHRTSEALLQNPEPTSSSTTSAPSTTTEPVVVIDTFPQRSRIFQSKSSSEQQSDGPLGMIRDARLQFLKTILQKIKQHAEDMGFDGTMQVSVIEVEPQVDDASPLSSPFGAGQMSKPQQLHPLLSNFFPHFPIDEQSPALKPNSASFLDGFGEIHQPTFLQNNQVAEENRAHQSGPFGPFPHEDDQQQPPRNGEFGDFGPIHWPRPNGNPFRPDFFGPPTSNWPMPQQQSQHGFPQPPHILPRPPSFDRWSGQNPNQPNMVDSDDNDQQQQGQGHPQPPHPPPPMIQIFPHPMMPPMMGQQHGPEQHSGENFGPDSSSSSSSSSSNASPSQEVVGEIYGRKFGRMLQDIIANRIQGFHNLQQMSPLMAPPSVQQSSNSQSEQRPRMPNFGEGMPPMPPMGGPQMGGPPQMPFMGGPPQMPQGQMGNQGMLNQQQLAMPPQYWPSANQPPMPPMMQQQGASGQMAPQQMNGEQKGDKGQAQSQQGMPQQGMPQQGMLPPPPPIIFFPMQPNQPQGQQQQPQFPPFSGNKDIMAGQRKESQPLQLQFPMFKNLVPPEDRIQIEPPQNFPSQGFPNAVPLGIGEPQRQPPRPVNNDRDEPMMKTAVDNNMGGHPRGWTHQLPKPSSESSSNSNSEENRGAQAPPQPSNPEEVPPMEEAPGVVMGNTGPANPEQSKEAPAGNDEDVWLTGPPRRAGQTSPHRPPQAESTMVDSSAEPNTPSSPAPPSISPPIPSQESNIWTPLPPSHPIHSVASHKLSTSTFVSRQPAQVTDPQLPDFPLNSQLTGSTKVVPLKLSFSKKPILDHPIPPPVSRLPTDSVHLDSEKMSDLERDDTFADPFSPQGFSPPGISAPNPLLRETSPQAITIDSGNAPLKRYRTDQSDISIVSGSSDSTLSEINNGQKVNSGWSSRTPGQEPKNRSEVQEKPQNPDFWDPRPLVSPEEIREEFNISEIETEPTDAQEMVRTYEDKLREKGNGLQEIDGETQIFEDQEVKNLGNESGDDSPVMEVARPISRLTIQSLTENSTFNSIPGENRALKVENESIASGIEPFAKGDSPGIDKLTFEANNTGPNPLKSTDLEKLIADEIRAKFNETDWVAFNQMDGQNARGGQETDLKQIEEEILTTEEHNVSTPSGIRAREVQGFEPRSSQNGPNPEVESSKITGNSGNNGSLTKQSYPEAMSGDVYPNNGTDQVWGPPLASTGVPYLKTSDAGNNGGEVTTQVTPGSPGGAPESPGGRILLVNGDSGAFRDDMHYPDIGGFRNLESAKSRQLAVDPSARDKEDGSELEDEEEVENTENSGLKSSKPSDAVGGPQNDQQQPVLSNPVFFQVDEPVEQRPPAMAA</sequence>
<feature type="compositionally biased region" description="Polar residues" evidence="1">
    <location>
        <begin position="353"/>
        <end position="367"/>
    </location>
</feature>
<keyword evidence="2" id="KW-0472">Membrane</keyword>
<feature type="compositionally biased region" description="Low complexity" evidence="1">
    <location>
        <begin position="638"/>
        <end position="653"/>
    </location>
</feature>
<feature type="compositionally biased region" description="Low complexity" evidence="1">
    <location>
        <begin position="505"/>
        <end position="527"/>
    </location>
</feature>
<comment type="caution">
    <text evidence="3">The sequence shown here is derived from an EMBL/GenBank/DDBJ whole genome shotgun (WGS) entry which is preliminary data.</text>
</comment>
<feature type="compositionally biased region" description="Low complexity" evidence="1">
    <location>
        <begin position="146"/>
        <end position="163"/>
    </location>
</feature>
<feature type="compositionally biased region" description="Polar residues" evidence="1">
    <location>
        <begin position="1026"/>
        <end position="1042"/>
    </location>
</feature>
<feature type="region of interest" description="Disordered" evidence="1">
    <location>
        <begin position="1014"/>
        <end position="1073"/>
    </location>
</feature>
<feature type="region of interest" description="Disordered" evidence="1">
    <location>
        <begin position="495"/>
        <end position="560"/>
    </location>
</feature>
<protein>
    <submittedName>
        <fullName evidence="3">Prion-like-(Q/N-rich)-domain-bearing protein</fullName>
    </submittedName>
</protein>
<feature type="compositionally biased region" description="Low complexity" evidence="1">
    <location>
        <begin position="1014"/>
        <end position="1025"/>
    </location>
</feature>
<feature type="compositionally biased region" description="Basic and acidic residues" evidence="1">
    <location>
        <begin position="1240"/>
        <end position="1258"/>
    </location>
</feature>
<feature type="compositionally biased region" description="Polar residues" evidence="1">
    <location>
        <begin position="1289"/>
        <end position="1305"/>
    </location>
</feature>
<feature type="region of interest" description="Disordered" evidence="1">
    <location>
        <begin position="1"/>
        <end position="35"/>
    </location>
</feature>
<feature type="transmembrane region" description="Helical" evidence="2">
    <location>
        <begin position="68"/>
        <end position="90"/>
    </location>
</feature>
<keyword evidence="2" id="KW-1133">Transmembrane helix</keyword>
<dbReference type="EMBL" id="JAKKPZ010000039">
    <property type="protein sequence ID" value="KAI1707725.1"/>
    <property type="molecule type" value="Genomic_DNA"/>
</dbReference>
<feature type="region of interest" description="Disordered" evidence="1">
    <location>
        <begin position="1233"/>
        <end position="1472"/>
    </location>
</feature>
<feature type="compositionally biased region" description="Pro residues" evidence="1">
    <location>
        <begin position="369"/>
        <end position="379"/>
    </location>
</feature>
<feature type="compositionally biased region" description="Low complexity" evidence="1">
    <location>
        <begin position="420"/>
        <end position="437"/>
    </location>
</feature>